<proteinExistence type="predicted"/>
<gene>
    <name evidence="2" type="ORF">E2C01_080407</name>
</gene>
<name>A0A5B7IVC5_PORTR</name>
<comment type="caution">
    <text evidence="2">The sequence shown here is derived from an EMBL/GenBank/DDBJ whole genome shotgun (WGS) entry which is preliminary data.</text>
</comment>
<sequence length="90" mass="10536">MGQSQERREGGREAEGQSRRLKEPCGRWDVIARPRRREQSHVRDYEMEGEIGKLRVLLVCTGGAQRIMSSPEKEEEEDKKWRKNSSYSDV</sequence>
<organism evidence="2 3">
    <name type="scientific">Portunus trituberculatus</name>
    <name type="common">Swimming crab</name>
    <name type="synonym">Neptunus trituberculatus</name>
    <dbReference type="NCBI Taxonomy" id="210409"/>
    <lineage>
        <taxon>Eukaryota</taxon>
        <taxon>Metazoa</taxon>
        <taxon>Ecdysozoa</taxon>
        <taxon>Arthropoda</taxon>
        <taxon>Crustacea</taxon>
        <taxon>Multicrustacea</taxon>
        <taxon>Malacostraca</taxon>
        <taxon>Eumalacostraca</taxon>
        <taxon>Eucarida</taxon>
        <taxon>Decapoda</taxon>
        <taxon>Pleocyemata</taxon>
        <taxon>Brachyura</taxon>
        <taxon>Eubrachyura</taxon>
        <taxon>Portunoidea</taxon>
        <taxon>Portunidae</taxon>
        <taxon>Portuninae</taxon>
        <taxon>Portunus</taxon>
    </lineage>
</organism>
<evidence type="ECO:0000313" key="3">
    <source>
        <dbReference type="Proteomes" id="UP000324222"/>
    </source>
</evidence>
<accession>A0A5B7IVC5</accession>
<dbReference type="EMBL" id="VSRR010069012">
    <property type="protein sequence ID" value="MPC85626.1"/>
    <property type="molecule type" value="Genomic_DNA"/>
</dbReference>
<feature type="region of interest" description="Disordered" evidence="1">
    <location>
        <begin position="64"/>
        <end position="90"/>
    </location>
</feature>
<evidence type="ECO:0000256" key="1">
    <source>
        <dbReference type="SAM" id="MobiDB-lite"/>
    </source>
</evidence>
<feature type="region of interest" description="Disordered" evidence="1">
    <location>
        <begin position="1"/>
        <end position="25"/>
    </location>
</feature>
<protein>
    <submittedName>
        <fullName evidence="2">Uncharacterized protein</fullName>
    </submittedName>
</protein>
<keyword evidence="3" id="KW-1185">Reference proteome</keyword>
<dbReference type="AlphaFoldDB" id="A0A5B7IVC5"/>
<dbReference type="Proteomes" id="UP000324222">
    <property type="component" value="Unassembled WGS sequence"/>
</dbReference>
<reference evidence="2 3" key="1">
    <citation type="submission" date="2019-05" db="EMBL/GenBank/DDBJ databases">
        <title>Another draft genome of Portunus trituberculatus and its Hox gene families provides insights of decapod evolution.</title>
        <authorList>
            <person name="Jeong J.-H."/>
            <person name="Song I."/>
            <person name="Kim S."/>
            <person name="Choi T."/>
            <person name="Kim D."/>
            <person name="Ryu S."/>
            <person name="Kim W."/>
        </authorList>
    </citation>
    <scope>NUCLEOTIDE SEQUENCE [LARGE SCALE GENOMIC DNA]</scope>
    <source>
        <tissue evidence="2">Muscle</tissue>
    </source>
</reference>
<evidence type="ECO:0000313" key="2">
    <source>
        <dbReference type="EMBL" id="MPC85626.1"/>
    </source>
</evidence>